<accession>A0ABS2AJV6</accession>
<dbReference type="Proteomes" id="UP000632138">
    <property type="component" value="Unassembled WGS sequence"/>
</dbReference>
<evidence type="ECO:0000256" key="1">
    <source>
        <dbReference type="ARBA" id="ARBA00022801"/>
    </source>
</evidence>
<evidence type="ECO:0000313" key="3">
    <source>
        <dbReference type="EMBL" id="MBM2620086.1"/>
    </source>
</evidence>
<dbReference type="PANTHER" id="PTHR39159">
    <property type="match status" value="1"/>
</dbReference>
<reference evidence="3 4" key="1">
    <citation type="submission" date="2021-01" db="EMBL/GenBank/DDBJ databases">
        <title>Actinoplanes sp. nov. LDG1-06 isolated from lichen.</title>
        <authorList>
            <person name="Saeng-In P."/>
            <person name="Phongsopitanun W."/>
            <person name="Kanchanasin P."/>
            <person name="Yuki M."/>
            <person name="Kudo T."/>
            <person name="Ohkuma M."/>
            <person name="Tanasupawat S."/>
        </authorList>
    </citation>
    <scope>NUCLEOTIDE SEQUENCE [LARGE SCALE GENOMIC DNA]</scope>
    <source>
        <strain evidence="3 4">LDG1-06</strain>
    </source>
</reference>
<keyword evidence="1" id="KW-0378">Hydrolase</keyword>
<dbReference type="InterPro" id="IPR007295">
    <property type="entry name" value="DUF402"/>
</dbReference>
<keyword evidence="4" id="KW-1185">Reference proteome</keyword>
<feature type="domain" description="DUF402" evidence="2">
    <location>
        <begin position="12"/>
        <end position="134"/>
    </location>
</feature>
<protein>
    <submittedName>
        <fullName evidence="3">DUF402 domain-containing protein</fullName>
    </submittedName>
</protein>
<dbReference type="EMBL" id="JAENHP010000013">
    <property type="protein sequence ID" value="MBM2620086.1"/>
    <property type="molecule type" value="Genomic_DNA"/>
</dbReference>
<dbReference type="InterPro" id="IPR035930">
    <property type="entry name" value="FomD-like_sf"/>
</dbReference>
<dbReference type="SUPFAM" id="SSF159234">
    <property type="entry name" value="FomD-like"/>
    <property type="match status" value="1"/>
</dbReference>
<comment type="caution">
    <text evidence="3">The sequence shown here is derived from an EMBL/GenBank/DDBJ whole genome shotgun (WGS) entry which is preliminary data.</text>
</comment>
<dbReference type="Pfam" id="PF04167">
    <property type="entry name" value="DUF402"/>
    <property type="match status" value="1"/>
</dbReference>
<gene>
    <name evidence="3" type="ORF">JIG36_31690</name>
</gene>
<evidence type="ECO:0000313" key="4">
    <source>
        <dbReference type="Proteomes" id="UP000632138"/>
    </source>
</evidence>
<evidence type="ECO:0000259" key="2">
    <source>
        <dbReference type="Pfam" id="PF04167"/>
    </source>
</evidence>
<dbReference type="PANTHER" id="PTHR39159:SF1">
    <property type="entry name" value="UPF0374 PROTEIN YGAC"/>
    <property type="match status" value="1"/>
</dbReference>
<name>A0ABS2AJV6_9ACTN</name>
<sequence length="167" mass="18836">MESVLADGRGLRELPLAERFDAPRVRRETTWRGSGIVQFAPAAGEWSVWWFFAEDGGFEGWYVNLEAPQVRWERGIDSSDRALDVWISPDRVAHWKDEDEFAFLTGRPGRWTPSQADAIRATGRELIDVAAAGAFPFDGTWTHYRPDPAWGPVALPSDWDRPHLAGA</sequence>
<proteinExistence type="predicted"/>
<dbReference type="InterPro" id="IPR050212">
    <property type="entry name" value="Ntdp-like"/>
</dbReference>
<organism evidence="3 4">
    <name type="scientific">Paractinoplanes ovalisporus</name>
    <dbReference type="NCBI Taxonomy" id="2810368"/>
    <lineage>
        <taxon>Bacteria</taxon>
        <taxon>Bacillati</taxon>
        <taxon>Actinomycetota</taxon>
        <taxon>Actinomycetes</taxon>
        <taxon>Micromonosporales</taxon>
        <taxon>Micromonosporaceae</taxon>
        <taxon>Paractinoplanes</taxon>
    </lineage>
</organism>
<dbReference type="Gene3D" id="2.40.380.10">
    <property type="entry name" value="FomD-like"/>
    <property type="match status" value="1"/>
</dbReference>